<dbReference type="RefSeq" id="WP_378248576.1">
    <property type="nucleotide sequence ID" value="NZ_JBHSKF010000007.1"/>
</dbReference>
<evidence type="ECO:0000313" key="3">
    <source>
        <dbReference type="Proteomes" id="UP001596157"/>
    </source>
</evidence>
<dbReference type="EMBL" id="JBHSKF010000007">
    <property type="protein sequence ID" value="MFC5288732.1"/>
    <property type="molecule type" value="Genomic_DNA"/>
</dbReference>
<keyword evidence="3" id="KW-1185">Reference proteome</keyword>
<dbReference type="Pfam" id="PF11706">
    <property type="entry name" value="zf-CGNR"/>
    <property type="match status" value="1"/>
</dbReference>
<accession>A0ABW0EMZ6</accession>
<dbReference type="Proteomes" id="UP001596157">
    <property type="component" value="Unassembled WGS sequence"/>
</dbReference>
<dbReference type="Gene3D" id="1.10.3300.10">
    <property type="entry name" value="Jann2411-like domain"/>
    <property type="match status" value="1"/>
</dbReference>
<dbReference type="PANTHER" id="PTHR35525">
    <property type="entry name" value="BLL6575 PROTEIN"/>
    <property type="match status" value="1"/>
</dbReference>
<dbReference type="InterPro" id="IPR021005">
    <property type="entry name" value="Znf_CGNR"/>
</dbReference>
<sequence>MEYPILGTEPLPVEFANTRYGDFDCLGTPDLASGWFTEMSLAPCDPTQARTLRDAVLVLLSAWAAGEELAPEPAEVVNTFAATSPTTLRLTGSGRTWSAAWTPVGPDAPLGRIATCTVELLADARELRRCAAPDCGLLFAPHHARRRFCHPTCSGRTRQSRYYRRNLETT</sequence>
<feature type="domain" description="Zinc finger CGNR" evidence="1">
    <location>
        <begin position="127"/>
        <end position="165"/>
    </location>
</feature>
<reference evidence="3" key="1">
    <citation type="journal article" date="2019" name="Int. J. Syst. Evol. Microbiol.">
        <title>The Global Catalogue of Microorganisms (GCM) 10K type strain sequencing project: providing services to taxonomists for standard genome sequencing and annotation.</title>
        <authorList>
            <consortium name="The Broad Institute Genomics Platform"/>
            <consortium name="The Broad Institute Genome Sequencing Center for Infectious Disease"/>
            <person name="Wu L."/>
            <person name="Ma J."/>
        </authorList>
    </citation>
    <scope>NUCLEOTIDE SEQUENCE [LARGE SCALE GENOMIC DNA]</scope>
    <source>
        <strain evidence="3">CCUG 59778</strain>
    </source>
</reference>
<proteinExistence type="predicted"/>
<evidence type="ECO:0000259" key="1">
    <source>
        <dbReference type="Pfam" id="PF11706"/>
    </source>
</evidence>
<dbReference type="Pfam" id="PF07336">
    <property type="entry name" value="ABATE"/>
    <property type="match status" value="1"/>
</dbReference>
<dbReference type="PANTHER" id="PTHR35525:SF3">
    <property type="entry name" value="BLL6575 PROTEIN"/>
    <property type="match status" value="1"/>
</dbReference>
<dbReference type="InterPro" id="IPR010852">
    <property type="entry name" value="ABATE"/>
</dbReference>
<name>A0ABW0EMZ6_9PSEU</name>
<protein>
    <submittedName>
        <fullName evidence="2">CGNR zinc finger domain-containing protein</fullName>
    </submittedName>
</protein>
<evidence type="ECO:0000313" key="2">
    <source>
        <dbReference type="EMBL" id="MFC5288732.1"/>
    </source>
</evidence>
<dbReference type="InterPro" id="IPR023286">
    <property type="entry name" value="ABATE_dom_sf"/>
</dbReference>
<organism evidence="2 3">
    <name type="scientific">Actinokineospora guangxiensis</name>
    <dbReference type="NCBI Taxonomy" id="1490288"/>
    <lineage>
        <taxon>Bacteria</taxon>
        <taxon>Bacillati</taxon>
        <taxon>Actinomycetota</taxon>
        <taxon>Actinomycetes</taxon>
        <taxon>Pseudonocardiales</taxon>
        <taxon>Pseudonocardiaceae</taxon>
        <taxon>Actinokineospora</taxon>
    </lineage>
</organism>
<comment type="caution">
    <text evidence="2">The sequence shown here is derived from an EMBL/GenBank/DDBJ whole genome shotgun (WGS) entry which is preliminary data.</text>
</comment>
<gene>
    <name evidence="2" type="ORF">ACFPM7_16875</name>
</gene>
<dbReference type="SUPFAM" id="SSF160904">
    <property type="entry name" value="Jann2411-like"/>
    <property type="match status" value="1"/>
</dbReference>